<keyword evidence="2 3" id="KW-0732">Signal</keyword>
<protein>
    <submittedName>
        <fullName evidence="5">Signal peptidase</fullName>
    </submittedName>
</protein>
<gene>
    <name evidence="5" type="ORF">EI545_12020</name>
</gene>
<name>A0A3S8U734_9RHOB</name>
<evidence type="ECO:0000313" key="6">
    <source>
        <dbReference type="Proteomes" id="UP000282002"/>
    </source>
</evidence>
<sequence>MRALILALLLATAAEADTANVVQTHIRPGYAAFAAATNNFAALDSCDPATLRPAFHAAYDAWLGVAHLSQGPAEEEGRALAILFWPDPKALGWKAQRALLAGSPDSLTLEAMSDQSVAARGLSGLERLLYPTDPLPADPCPLIHATAEDLARMARDLVIEWGPYGDLLLTAGQPDNPRFLTKDEATQALFTQLITGLDYIADRRLGRPLGTFDKPRPDLAEARASDRSLRNVILSLQALRDLALQLTPESPRTLAAFVQTLLLANELSDPSFAHITDPQAWLKLQILQQSIRTIRDAALAEIGPALGVTLGFNAQDGD</sequence>
<dbReference type="InterPro" id="IPR038352">
    <property type="entry name" value="Imelysin_sf"/>
</dbReference>
<evidence type="ECO:0000256" key="3">
    <source>
        <dbReference type="SAM" id="SignalP"/>
    </source>
</evidence>
<dbReference type="Gene3D" id="1.20.1420.20">
    <property type="entry name" value="M75 peptidase, HXXE motif"/>
    <property type="match status" value="1"/>
</dbReference>
<comment type="subcellular location">
    <subcellularLocation>
        <location evidence="1">Cell envelope</location>
    </subcellularLocation>
</comment>
<dbReference type="KEGG" id="taw:EI545_12020"/>
<dbReference type="Proteomes" id="UP000282002">
    <property type="component" value="Chromosome"/>
</dbReference>
<evidence type="ECO:0000256" key="1">
    <source>
        <dbReference type="ARBA" id="ARBA00004196"/>
    </source>
</evidence>
<dbReference type="OrthoDB" id="5729110at2"/>
<dbReference type="RefSeq" id="WP_125325697.1">
    <property type="nucleotide sequence ID" value="NZ_CP034328.1"/>
</dbReference>
<dbReference type="AlphaFoldDB" id="A0A3S8U734"/>
<dbReference type="Pfam" id="PF09375">
    <property type="entry name" value="Peptidase_M75"/>
    <property type="match status" value="1"/>
</dbReference>
<feature type="chain" id="PRO_5019062233" evidence="3">
    <location>
        <begin position="17"/>
        <end position="318"/>
    </location>
</feature>
<organism evidence="5 6">
    <name type="scientific">Tabrizicola piscis</name>
    <dbReference type="NCBI Taxonomy" id="2494374"/>
    <lineage>
        <taxon>Bacteria</taxon>
        <taxon>Pseudomonadati</taxon>
        <taxon>Pseudomonadota</taxon>
        <taxon>Alphaproteobacteria</taxon>
        <taxon>Rhodobacterales</taxon>
        <taxon>Paracoccaceae</taxon>
        <taxon>Tabrizicola</taxon>
    </lineage>
</organism>
<dbReference type="GO" id="GO:0030313">
    <property type="term" value="C:cell envelope"/>
    <property type="evidence" value="ECO:0007669"/>
    <property type="project" value="UniProtKB-SubCell"/>
</dbReference>
<keyword evidence="6" id="KW-1185">Reference proteome</keyword>
<evidence type="ECO:0000313" key="5">
    <source>
        <dbReference type="EMBL" id="AZL59502.1"/>
    </source>
</evidence>
<dbReference type="InterPro" id="IPR018976">
    <property type="entry name" value="Imelysin-like"/>
</dbReference>
<reference evidence="5 6" key="1">
    <citation type="submission" date="2018-12" db="EMBL/GenBank/DDBJ databases">
        <title>Complete genome sequencing of Tabrizicola sp. K13M18.</title>
        <authorList>
            <person name="Bae J.-W."/>
        </authorList>
    </citation>
    <scope>NUCLEOTIDE SEQUENCE [LARGE SCALE GENOMIC DNA]</scope>
    <source>
        <strain evidence="5 6">K13M18</strain>
    </source>
</reference>
<evidence type="ECO:0000259" key="4">
    <source>
        <dbReference type="Pfam" id="PF09375"/>
    </source>
</evidence>
<feature type="domain" description="Imelysin-like" evidence="4">
    <location>
        <begin position="31"/>
        <end position="255"/>
    </location>
</feature>
<dbReference type="EMBL" id="CP034328">
    <property type="protein sequence ID" value="AZL59502.1"/>
    <property type="molecule type" value="Genomic_DNA"/>
</dbReference>
<evidence type="ECO:0000256" key="2">
    <source>
        <dbReference type="ARBA" id="ARBA00022729"/>
    </source>
</evidence>
<dbReference type="InterPro" id="IPR034984">
    <property type="entry name" value="Imelysin-like_IPPA"/>
</dbReference>
<proteinExistence type="predicted"/>
<dbReference type="CDD" id="cd14659">
    <property type="entry name" value="Imelysin-like_IPPA"/>
    <property type="match status" value="1"/>
</dbReference>
<feature type="signal peptide" evidence="3">
    <location>
        <begin position="1"/>
        <end position="16"/>
    </location>
</feature>
<accession>A0A3S8U734</accession>